<dbReference type="PIRSF" id="PIRSF003161">
    <property type="entry name" value="FliG"/>
    <property type="match status" value="1"/>
</dbReference>
<keyword evidence="9" id="KW-0975">Bacterial flagellum</keyword>
<keyword evidence="13" id="KW-0969">Cilium</keyword>
<reference evidence="14" key="1">
    <citation type="submission" date="2012-11" db="EMBL/GenBank/DDBJ databases">
        <authorList>
            <person name="Lucero-Rivera Y.E."/>
            <person name="Tovar-Ramirez D."/>
        </authorList>
    </citation>
    <scope>NUCLEOTIDE SEQUENCE [LARGE SCALE GENOMIC DNA]</scope>
    <source>
        <strain evidence="14">Araruama</strain>
    </source>
</reference>
<feature type="domain" description="Flagellar motor switch protein FliG N-terminal" evidence="12">
    <location>
        <begin position="6"/>
        <end position="107"/>
    </location>
</feature>
<evidence type="ECO:0000256" key="6">
    <source>
        <dbReference type="ARBA" id="ARBA00022500"/>
    </source>
</evidence>
<dbReference type="PANTHER" id="PTHR30534">
    <property type="entry name" value="FLAGELLAR MOTOR SWITCH PROTEIN FLIG"/>
    <property type="match status" value="1"/>
</dbReference>
<dbReference type="GO" id="GO:0071973">
    <property type="term" value="P:bacterial-type flagellum-dependent cell motility"/>
    <property type="evidence" value="ECO:0007669"/>
    <property type="project" value="InterPro"/>
</dbReference>
<dbReference type="EMBL" id="ATBP01000582">
    <property type="protein sequence ID" value="ETR69699.1"/>
    <property type="molecule type" value="Genomic_DNA"/>
</dbReference>
<dbReference type="InterPro" id="IPR000090">
    <property type="entry name" value="Flg_Motor_Flig"/>
</dbReference>
<evidence type="ECO:0000256" key="1">
    <source>
        <dbReference type="ARBA" id="ARBA00004117"/>
    </source>
</evidence>
<evidence type="ECO:0000256" key="2">
    <source>
        <dbReference type="ARBA" id="ARBA00004413"/>
    </source>
</evidence>
<evidence type="ECO:0000256" key="7">
    <source>
        <dbReference type="ARBA" id="ARBA00022779"/>
    </source>
</evidence>
<protein>
    <recommendedName>
        <fullName evidence="4">Flagellar motor switch protein FliG</fullName>
    </recommendedName>
</protein>
<keyword evidence="5" id="KW-1003">Cell membrane</keyword>
<dbReference type="InterPro" id="IPR011002">
    <property type="entry name" value="FliG_a-hlx"/>
</dbReference>
<dbReference type="InterPro" id="IPR028263">
    <property type="entry name" value="FliG_N"/>
</dbReference>
<evidence type="ECO:0000256" key="5">
    <source>
        <dbReference type="ARBA" id="ARBA00022475"/>
    </source>
</evidence>
<accession>A0A1V1P475</accession>
<comment type="caution">
    <text evidence="13">The sequence shown here is derived from an EMBL/GenBank/DDBJ whole genome shotgun (WGS) entry which is preliminary data.</text>
</comment>
<keyword evidence="13" id="KW-0966">Cell projection</keyword>
<evidence type="ECO:0000256" key="3">
    <source>
        <dbReference type="ARBA" id="ARBA00010299"/>
    </source>
</evidence>
<evidence type="ECO:0000259" key="11">
    <source>
        <dbReference type="Pfam" id="PF14841"/>
    </source>
</evidence>
<keyword evidence="7" id="KW-0283">Flagellar rotation</keyword>
<dbReference type="Proteomes" id="UP000189670">
    <property type="component" value="Unassembled WGS sequence"/>
</dbReference>
<gene>
    <name evidence="13" type="ORF">OMM_09373</name>
</gene>
<evidence type="ECO:0000313" key="13">
    <source>
        <dbReference type="EMBL" id="ETR69699.1"/>
    </source>
</evidence>
<comment type="subcellular location">
    <subcellularLocation>
        <location evidence="1">Bacterial flagellum basal body</location>
    </subcellularLocation>
    <subcellularLocation>
        <location evidence="2">Cell membrane</location>
        <topology evidence="2">Peripheral membrane protein</topology>
        <orientation evidence="2">Cytoplasmic side</orientation>
    </subcellularLocation>
</comment>
<dbReference type="PANTHER" id="PTHR30534:SF0">
    <property type="entry name" value="FLAGELLAR MOTOR SWITCH PROTEIN FLIG"/>
    <property type="match status" value="1"/>
</dbReference>
<dbReference type="GO" id="GO:0003774">
    <property type="term" value="F:cytoskeletal motor activity"/>
    <property type="evidence" value="ECO:0007669"/>
    <property type="project" value="InterPro"/>
</dbReference>
<name>A0A1V1P475_9BACT</name>
<dbReference type="AlphaFoldDB" id="A0A1V1P475"/>
<keyword evidence="8" id="KW-0472">Membrane</keyword>
<keyword evidence="6" id="KW-0145">Chemotaxis</keyword>
<proteinExistence type="inferred from homology"/>
<feature type="domain" description="Flagellar motor switch protein FliG middle" evidence="11">
    <location>
        <begin position="115"/>
        <end position="189"/>
    </location>
</feature>
<dbReference type="GO" id="GO:0006935">
    <property type="term" value="P:chemotaxis"/>
    <property type="evidence" value="ECO:0007669"/>
    <property type="project" value="UniProtKB-KW"/>
</dbReference>
<evidence type="ECO:0000256" key="4">
    <source>
        <dbReference type="ARBA" id="ARBA00021870"/>
    </source>
</evidence>
<evidence type="ECO:0000259" key="10">
    <source>
        <dbReference type="Pfam" id="PF01706"/>
    </source>
</evidence>
<dbReference type="PRINTS" id="PR00954">
    <property type="entry name" value="FLGMOTORFLIG"/>
</dbReference>
<comment type="similarity">
    <text evidence="3">Belongs to the FliG family.</text>
</comment>
<dbReference type="Gene3D" id="1.10.220.30">
    <property type="match status" value="3"/>
</dbReference>
<organism evidence="13 14">
    <name type="scientific">Candidatus Magnetoglobus multicellularis str. Araruama</name>
    <dbReference type="NCBI Taxonomy" id="890399"/>
    <lineage>
        <taxon>Bacteria</taxon>
        <taxon>Pseudomonadati</taxon>
        <taxon>Thermodesulfobacteriota</taxon>
        <taxon>Desulfobacteria</taxon>
        <taxon>Desulfobacterales</taxon>
        <taxon>Desulfobacteraceae</taxon>
        <taxon>Candidatus Magnetoglobus</taxon>
    </lineage>
</organism>
<evidence type="ECO:0000313" key="14">
    <source>
        <dbReference type="Proteomes" id="UP000189670"/>
    </source>
</evidence>
<dbReference type="InterPro" id="IPR023087">
    <property type="entry name" value="Flg_Motor_Flig_C"/>
</dbReference>
<dbReference type="Pfam" id="PF14842">
    <property type="entry name" value="FliG_N"/>
    <property type="match status" value="1"/>
</dbReference>
<dbReference type="Pfam" id="PF14841">
    <property type="entry name" value="FliG_M"/>
    <property type="match status" value="1"/>
</dbReference>
<keyword evidence="13" id="KW-0282">Flagellum</keyword>
<dbReference type="NCBIfam" id="TIGR00207">
    <property type="entry name" value="fliG"/>
    <property type="match status" value="1"/>
</dbReference>
<evidence type="ECO:0000256" key="9">
    <source>
        <dbReference type="ARBA" id="ARBA00023143"/>
    </source>
</evidence>
<sequence>MVEHFKGRRKAAILLVTLGHELSAEIFKNLTQQEIEEITLEIANLRTVDPTLQYKVTEEFYHLTRAKEYLSRGGVGYAMEILDRALGTDKAKNIINGLSNSLQTNPFEFIKRADPAQIINFIEGEQPQTIALILAYLPSNLAAQIMSSLSSQMQAEVAKRIATMEETSPDVVTKVEMVLEEKLSKVLGQDFAATGGVKSLVDILNKSSRATERTILDALSQTDPDLTEEVRKMMFVFEDIILLDDKSIQRVLKETDKNDLTLALKTASEELKVKIYNNISERAALTLQENMAYLGPVRLSQVESAQTRIVNIIRNLEEKEEIVLNRGDSTEELFV</sequence>
<dbReference type="GO" id="GO:0009425">
    <property type="term" value="C:bacterial-type flagellum basal body"/>
    <property type="evidence" value="ECO:0007669"/>
    <property type="project" value="UniProtKB-SubCell"/>
</dbReference>
<evidence type="ECO:0000259" key="12">
    <source>
        <dbReference type="Pfam" id="PF14842"/>
    </source>
</evidence>
<feature type="domain" description="Flagellar motor switch protein FliG C-terminal" evidence="10">
    <location>
        <begin position="218"/>
        <end position="324"/>
    </location>
</feature>
<evidence type="ECO:0000256" key="8">
    <source>
        <dbReference type="ARBA" id="ARBA00023136"/>
    </source>
</evidence>
<dbReference type="GO" id="GO:0005886">
    <property type="term" value="C:plasma membrane"/>
    <property type="evidence" value="ECO:0007669"/>
    <property type="project" value="UniProtKB-SubCell"/>
</dbReference>
<dbReference type="Pfam" id="PF01706">
    <property type="entry name" value="FliG_C"/>
    <property type="match status" value="1"/>
</dbReference>
<dbReference type="InterPro" id="IPR032779">
    <property type="entry name" value="FliG_M"/>
</dbReference>
<dbReference type="SUPFAM" id="SSF48029">
    <property type="entry name" value="FliG"/>
    <property type="match status" value="2"/>
</dbReference>